<comment type="cofactor">
    <cofactor evidence="1 9">
        <name>heme</name>
        <dbReference type="ChEBI" id="CHEBI:30413"/>
    </cofactor>
</comment>
<evidence type="ECO:0000256" key="2">
    <source>
        <dbReference type="ARBA" id="ARBA00005179"/>
    </source>
</evidence>
<evidence type="ECO:0000256" key="10">
    <source>
        <dbReference type="RuleBase" id="RU000461"/>
    </source>
</evidence>
<dbReference type="InParanoid" id="D8QCV8"/>
<dbReference type="KEGG" id="scm:SCHCO_01358353"/>
<dbReference type="RefSeq" id="XP_003029901.1">
    <property type="nucleotide sequence ID" value="XM_003029855.1"/>
</dbReference>
<dbReference type="PROSITE" id="PS00086">
    <property type="entry name" value="CYTOCHROME_P450"/>
    <property type="match status" value="1"/>
</dbReference>
<dbReference type="Pfam" id="PF00067">
    <property type="entry name" value="p450"/>
    <property type="match status" value="1"/>
</dbReference>
<dbReference type="InterPro" id="IPR002401">
    <property type="entry name" value="Cyt_P450_E_grp-I"/>
</dbReference>
<dbReference type="OrthoDB" id="2789670at2759"/>
<dbReference type="PRINTS" id="PR00463">
    <property type="entry name" value="EP450I"/>
</dbReference>
<comment type="pathway">
    <text evidence="2">Secondary metabolite biosynthesis.</text>
</comment>
<evidence type="ECO:0000256" key="9">
    <source>
        <dbReference type="PIRSR" id="PIRSR602401-1"/>
    </source>
</evidence>
<dbReference type="Proteomes" id="UP000007431">
    <property type="component" value="Unassembled WGS sequence"/>
</dbReference>
<evidence type="ECO:0000256" key="7">
    <source>
        <dbReference type="ARBA" id="ARBA00023004"/>
    </source>
</evidence>
<dbReference type="VEuPathDB" id="FungiDB:SCHCODRAFT_01358353"/>
<feature type="binding site" description="axial binding residue" evidence="9">
    <location>
        <position position="443"/>
    </location>
    <ligand>
        <name>heme</name>
        <dbReference type="ChEBI" id="CHEBI:30413"/>
    </ligand>
    <ligandPart>
        <name>Fe</name>
        <dbReference type="ChEBI" id="CHEBI:18248"/>
    </ligandPart>
</feature>
<dbReference type="HOGENOM" id="CLU_001570_2_3_1"/>
<dbReference type="GeneID" id="9591321"/>
<dbReference type="GO" id="GO:0004497">
    <property type="term" value="F:monooxygenase activity"/>
    <property type="evidence" value="ECO:0007669"/>
    <property type="project" value="UniProtKB-KW"/>
</dbReference>
<dbReference type="InterPro" id="IPR036396">
    <property type="entry name" value="Cyt_P450_sf"/>
</dbReference>
<dbReference type="PRINTS" id="PR00385">
    <property type="entry name" value="P450"/>
</dbReference>
<evidence type="ECO:0000313" key="12">
    <source>
        <dbReference type="Proteomes" id="UP000007431"/>
    </source>
</evidence>
<name>D8QCV8_SCHCM</name>
<dbReference type="Gene3D" id="1.10.630.10">
    <property type="entry name" value="Cytochrome P450"/>
    <property type="match status" value="1"/>
</dbReference>
<dbReference type="CDD" id="cd11065">
    <property type="entry name" value="CYP64-like"/>
    <property type="match status" value="1"/>
</dbReference>
<feature type="non-terminal residue" evidence="11">
    <location>
        <position position="517"/>
    </location>
</feature>
<sequence>MALTTFDYAALLTIAGAAAYLYSQRRDDLPLPPGPRKLPLVGNLFNMPRSFEWEKYTEWAKEFDSDIIHLSVPGQSIVVLNTYDACVEILEKRSRMYSSRPVLPMVGDIMKMDSSPILMPYGERWRARRRLIHTMLNPTAAAQFHPCIQKSVHTLLRAMLDAGEDGLEPALRHLAASTILCVAYGIDVSNKDDPHVGEAEKALKILLAAMTADNFLVNIIPALKYVPEWFPGGDFHRQGREWHTFLMNAIDRPFQEVKQDIASPKPSFTSLALEQGVDDEVIRDTAGALYHAGTDTTVVALLHFTLGMLNNPQAQRRAHEELDAVLGPLETADGAPGQLPDMSDEPRLPFVTAIVRESLRWMPVTPLAIPHAYTGEEPDVYKSYTIPARSIVIANVWAIVHDEEAYPEPYAFKPERFLDIDGKLNPAVRDPADIAFGFGRRLCPGRHVAYASVWIAIASILRVYNIEKAKLPDGTPIEPFPEWTTGLVSQPKHFKCSFVPRCEEAEALARSTIAIEY</sequence>
<evidence type="ECO:0008006" key="13">
    <source>
        <dbReference type="Google" id="ProtNLM"/>
    </source>
</evidence>
<comment type="similarity">
    <text evidence="3 10">Belongs to the cytochrome P450 family.</text>
</comment>
<reference evidence="11 12" key="1">
    <citation type="journal article" date="2010" name="Nat. Biotechnol.">
        <title>Genome sequence of the model mushroom Schizophyllum commune.</title>
        <authorList>
            <person name="Ohm R.A."/>
            <person name="de Jong J.F."/>
            <person name="Lugones L.G."/>
            <person name="Aerts A."/>
            <person name="Kothe E."/>
            <person name="Stajich J.E."/>
            <person name="de Vries R.P."/>
            <person name="Record E."/>
            <person name="Levasseur A."/>
            <person name="Baker S.E."/>
            <person name="Bartholomew K.A."/>
            <person name="Coutinho P.M."/>
            <person name="Erdmann S."/>
            <person name="Fowler T.J."/>
            <person name="Gathman A.C."/>
            <person name="Lombard V."/>
            <person name="Henrissat B."/>
            <person name="Knabe N."/>
            <person name="Kuees U."/>
            <person name="Lilly W.W."/>
            <person name="Lindquist E."/>
            <person name="Lucas S."/>
            <person name="Magnuson J.K."/>
            <person name="Piumi F."/>
            <person name="Raudaskoski M."/>
            <person name="Salamov A."/>
            <person name="Schmutz J."/>
            <person name="Schwarze F.W.M.R."/>
            <person name="vanKuyk P.A."/>
            <person name="Horton J.S."/>
            <person name="Grigoriev I.V."/>
            <person name="Woesten H.A.B."/>
        </authorList>
    </citation>
    <scope>NUCLEOTIDE SEQUENCE [LARGE SCALE GENOMIC DNA]</scope>
    <source>
        <strain evidence="12">H4-8 / FGSC 9210</strain>
    </source>
</reference>
<accession>D8QCV8</accession>
<evidence type="ECO:0000256" key="1">
    <source>
        <dbReference type="ARBA" id="ARBA00001971"/>
    </source>
</evidence>
<evidence type="ECO:0000256" key="8">
    <source>
        <dbReference type="ARBA" id="ARBA00023033"/>
    </source>
</evidence>
<keyword evidence="12" id="KW-1185">Reference proteome</keyword>
<dbReference type="GO" id="GO:0020037">
    <property type="term" value="F:heme binding"/>
    <property type="evidence" value="ECO:0007669"/>
    <property type="project" value="InterPro"/>
</dbReference>
<gene>
    <name evidence="11" type="ORF">SCHCODRAFT_111698</name>
</gene>
<dbReference type="STRING" id="578458.D8QCV8"/>
<evidence type="ECO:0000256" key="4">
    <source>
        <dbReference type="ARBA" id="ARBA00022617"/>
    </source>
</evidence>
<keyword evidence="8 10" id="KW-0503">Monooxygenase</keyword>
<dbReference type="OMA" id="SFSMGWL"/>
<dbReference type="InterPro" id="IPR050364">
    <property type="entry name" value="Cytochrome_P450_fung"/>
</dbReference>
<keyword evidence="5 9" id="KW-0479">Metal-binding</keyword>
<dbReference type="GO" id="GO:0016705">
    <property type="term" value="F:oxidoreductase activity, acting on paired donors, with incorporation or reduction of molecular oxygen"/>
    <property type="evidence" value="ECO:0007669"/>
    <property type="project" value="InterPro"/>
</dbReference>
<organism evidence="12">
    <name type="scientific">Schizophyllum commune (strain H4-8 / FGSC 9210)</name>
    <name type="common">Split gill fungus</name>
    <dbReference type="NCBI Taxonomy" id="578458"/>
    <lineage>
        <taxon>Eukaryota</taxon>
        <taxon>Fungi</taxon>
        <taxon>Dikarya</taxon>
        <taxon>Basidiomycota</taxon>
        <taxon>Agaricomycotina</taxon>
        <taxon>Agaricomycetes</taxon>
        <taxon>Agaricomycetidae</taxon>
        <taxon>Agaricales</taxon>
        <taxon>Schizophyllaceae</taxon>
        <taxon>Schizophyllum</taxon>
    </lineage>
</organism>
<proteinExistence type="inferred from homology"/>
<dbReference type="SUPFAM" id="SSF48264">
    <property type="entry name" value="Cytochrome P450"/>
    <property type="match status" value="1"/>
</dbReference>
<dbReference type="PANTHER" id="PTHR46300:SF7">
    <property type="entry name" value="P450, PUTATIVE (EUROFUNG)-RELATED"/>
    <property type="match status" value="1"/>
</dbReference>
<dbReference type="AlphaFoldDB" id="D8QCV8"/>
<dbReference type="eggNOG" id="KOG0156">
    <property type="taxonomic scope" value="Eukaryota"/>
</dbReference>
<evidence type="ECO:0000256" key="5">
    <source>
        <dbReference type="ARBA" id="ARBA00022723"/>
    </source>
</evidence>
<evidence type="ECO:0000256" key="3">
    <source>
        <dbReference type="ARBA" id="ARBA00010617"/>
    </source>
</evidence>
<dbReference type="InterPro" id="IPR001128">
    <property type="entry name" value="Cyt_P450"/>
</dbReference>
<keyword evidence="7 9" id="KW-0408">Iron</keyword>
<keyword evidence="6 10" id="KW-0560">Oxidoreductase</keyword>
<evidence type="ECO:0000256" key="6">
    <source>
        <dbReference type="ARBA" id="ARBA00023002"/>
    </source>
</evidence>
<dbReference type="EMBL" id="GL377309">
    <property type="protein sequence ID" value="EFI94998.1"/>
    <property type="molecule type" value="Genomic_DNA"/>
</dbReference>
<dbReference type="GO" id="GO:0005506">
    <property type="term" value="F:iron ion binding"/>
    <property type="evidence" value="ECO:0007669"/>
    <property type="project" value="InterPro"/>
</dbReference>
<dbReference type="InterPro" id="IPR017972">
    <property type="entry name" value="Cyt_P450_CS"/>
</dbReference>
<evidence type="ECO:0000313" key="11">
    <source>
        <dbReference type="EMBL" id="EFI94998.1"/>
    </source>
</evidence>
<protein>
    <recommendedName>
        <fullName evidence="13">Cytochrome P450</fullName>
    </recommendedName>
</protein>
<keyword evidence="4 9" id="KW-0349">Heme</keyword>
<dbReference type="PANTHER" id="PTHR46300">
    <property type="entry name" value="P450, PUTATIVE (EUROFUNG)-RELATED-RELATED"/>
    <property type="match status" value="1"/>
</dbReference>